<proteinExistence type="predicted"/>
<feature type="region of interest" description="Disordered" evidence="2">
    <location>
        <begin position="657"/>
        <end position="698"/>
    </location>
</feature>
<keyword evidence="1" id="KW-0175">Coiled coil</keyword>
<dbReference type="Proteomes" id="UP000039865">
    <property type="component" value="Unassembled WGS sequence"/>
</dbReference>
<dbReference type="AlphaFoldDB" id="A0A078B1X4"/>
<feature type="region of interest" description="Disordered" evidence="2">
    <location>
        <begin position="538"/>
        <end position="557"/>
    </location>
</feature>
<feature type="coiled-coil region" evidence="1">
    <location>
        <begin position="300"/>
        <end position="338"/>
    </location>
</feature>
<organism evidence="3 4">
    <name type="scientific">Stylonychia lemnae</name>
    <name type="common">Ciliate</name>
    <dbReference type="NCBI Taxonomy" id="5949"/>
    <lineage>
        <taxon>Eukaryota</taxon>
        <taxon>Sar</taxon>
        <taxon>Alveolata</taxon>
        <taxon>Ciliophora</taxon>
        <taxon>Intramacronucleata</taxon>
        <taxon>Spirotrichea</taxon>
        <taxon>Stichotrichia</taxon>
        <taxon>Sporadotrichida</taxon>
        <taxon>Oxytrichidae</taxon>
        <taxon>Stylonychinae</taxon>
        <taxon>Stylonychia</taxon>
    </lineage>
</organism>
<sequence length="871" mass="101764">MLDRKLQLEQWKQQKKPLNPSQSSQAIQRKASPNTNLVNRPSNKPLGQQITNHIVDQKRAQLNQTHGNFNSKISPSQNMVKPLLKQNIPKQVLGQIQTKSQLHFEIDLIYSQFKKTQEAAVNPKLAIANDANRWQKKFIMLFIREKVLDLQMNPNHPLDVKNLSLKPTPINKTGEKLLKSSPKFWVIFTKLIAEKINEGNREEFKEMILSYLRDSNEDLSILQCDLGSIVDFSDEKENLPTFNNDFPTSTIDHSLESHDKMNDDNDDELILKQNEDIVDQEQVQEQPTKIINETFANPANEQQQAAIEEEAQQNQDMFEQYEERIDNQENIVEVEVRKEVIENVYIQPPSQEFVVRAPITPYSDISKISTPNFQSKYENFDAYSEEQSKIEQQFQGNQSQIQEEDQVLQQTPELNQYDEEVEEDKIMEVDQEENEVIQKEELQMQEEEQDQEVVDEQSQNQLNQGGDVADMTFIDHRQFIQDEESQANILDQTFLIHNNHNKEFDEEKVELKAEDHVEKQDLSKIFQNDTPAKALQELSQKSVSNENEQSQHSIEDKIEQEEVVQEIEQVKDMTDDTPILDQVEDLENQPNDVLMETVYEDENMKVQKELELQQEQELQVSEEFKQQANIISESDQIEESQTKKITTENIDELFERNLRHSRKRKRSNSQNSQLSQMTTRSQIKRRKENNSTQQQQSNGASFVRYEFIEKKGQQVLVPVRYSIRTSQYVVLKGQHDPEIGQLERKIMNGQVDFEYKPSNIETMFAMDQKTSEIQKILKQRFTLQKEDIQEVVDDYDFENQCDISLVKIKPECREKYGGHEHVAALRRVSMSPNRSEGQMRNILDHLMKDKQVKGLIITNATPDAISFMSRK</sequence>
<feature type="compositionally biased region" description="Polar residues" evidence="2">
    <location>
        <begin position="538"/>
        <end position="552"/>
    </location>
</feature>
<evidence type="ECO:0000256" key="1">
    <source>
        <dbReference type="SAM" id="Coils"/>
    </source>
</evidence>
<dbReference type="EMBL" id="CCKQ01015473">
    <property type="protein sequence ID" value="CDW87292.1"/>
    <property type="molecule type" value="Genomic_DNA"/>
</dbReference>
<feature type="coiled-coil region" evidence="1">
    <location>
        <begin position="429"/>
        <end position="459"/>
    </location>
</feature>
<reference evidence="3 4" key="1">
    <citation type="submission" date="2014-06" db="EMBL/GenBank/DDBJ databases">
        <authorList>
            <person name="Swart Estienne"/>
        </authorList>
    </citation>
    <scope>NUCLEOTIDE SEQUENCE [LARGE SCALE GENOMIC DNA]</scope>
    <source>
        <strain evidence="3 4">130c</strain>
    </source>
</reference>
<feature type="compositionally biased region" description="Polar residues" evidence="2">
    <location>
        <begin position="19"/>
        <end position="47"/>
    </location>
</feature>
<dbReference type="InParanoid" id="A0A078B1X4"/>
<dbReference type="OMA" id="ISISWEN"/>
<evidence type="ECO:0000313" key="4">
    <source>
        <dbReference type="Proteomes" id="UP000039865"/>
    </source>
</evidence>
<keyword evidence="4" id="KW-1185">Reference proteome</keyword>
<evidence type="ECO:0000313" key="3">
    <source>
        <dbReference type="EMBL" id="CDW87292.1"/>
    </source>
</evidence>
<protein>
    <submittedName>
        <fullName evidence="3">Uncharacterized protein</fullName>
    </submittedName>
</protein>
<accession>A0A078B1X4</accession>
<feature type="region of interest" description="Disordered" evidence="2">
    <location>
        <begin position="11"/>
        <end position="47"/>
    </location>
</feature>
<gene>
    <name evidence="3" type="primary">Contig11988.g12821</name>
    <name evidence="3" type="ORF">STYLEM_16395</name>
</gene>
<evidence type="ECO:0000256" key="2">
    <source>
        <dbReference type="SAM" id="MobiDB-lite"/>
    </source>
</evidence>
<name>A0A078B1X4_STYLE</name>